<sequence length="717" mass="76801">MVLTPLVCALAIQIALAPPESPPEPGPEPAYRTEVVVGQERGDGLAAQRALSRRNVGFVTAIDLELEPGRPPADDLARVVSRAPGVTVRSIGGLGQFSAITVRGSTSQQVPVFLDGAPLTGSLSGLVDLSTQPLDALARVELYRGYVPIRYGSAAIGGAMDLVGAVHRGPPKLWVAGGFGSYLAREARLGFAAAVSKRVSIAARLGYAGSRGDFLYFDDGGTPLLDDDDGMLRRDNNGYDRLFGQLRVDARRGRLRVAHQDIAWWKLQGIPGTAAAPSGDASQRNVAARSITTIRRGLSNRAGVPGHVEWIGSLAVEDRVFRDRGGQVGLAADDEHALSVDGWLSPRLRVPLWSMAWLELVGELRGEWIDVDERVGDDGPSPALASGDATRSRLSAAAGAELEQWLFERRWSIAAGLRVDLADSRFAVPEGEGEVDDRGVDQLTLGFSPRVGTKIMLIEGLDLRASAGRYLRFPNLSELFGDRGYVVGNEGLRPESGTKLDGGLILDLDQIGGRELALFAQVVGFVTWSEDLIQWVRSGPVVRPVNVVGARVRGLESGLSLRAFGRDLSVDAAYTLLDSRNDSPELEQQGKPLPGRPQHSVVLRPGGGHRFSVGRRGLGLEPRMFYELEWIAGTFLDLSGRVELPPRLLHGLGLSLRIADRVELTVEGRNLSAQTSALIRPASGPSTPYRAAISDFIGFPLPGLSVWGSVRVELGGA</sequence>
<dbReference type="InterPro" id="IPR039426">
    <property type="entry name" value="TonB-dep_rcpt-like"/>
</dbReference>
<name>A0A2S9YJH9_9BACT</name>
<evidence type="ECO:0000256" key="3">
    <source>
        <dbReference type="ARBA" id="ARBA00022452"/>
    </source>
</evidence>
<dbReference type="Proteomes" id="UP000237968">
    <property type="component" value="Unassembled WGS sequence"/>
</dbReference>
<keyword evidence="4" id="KW-0812">Transmembrane</keyword>
<dbReference type="InterPro" id="IPR037066">
    <property type="entry name" value="Plug_dom_sf"/>
</dbReference>
<evidence type="ECO:0000256" key="4">
    <source>
        <dbReference type="ARBA" id="ARBA00022692"/>
    </source>
</evidence>
<comment type="caution">
    <text evidence="13">The sequence shown here is derived from an EMBL/GenBank/DDBJ whole genome shotgun (WGS) entry which is preliminary data.</text>
</comment>
<dbReference type="InterPro" id="IPR012910">
    <property type="entry name" value="Plug_dom"/>
</dbReference>
<dbReference type="Pfam" id="PF07715">
    <property type="entry name" value="Plug"/>
    <property type="match status" value="1"/>
</dbReference>
<keyword evidence="8" id="KW-0675">Receptor</keyword>
<evidence type="ECO:0000256" key="5">
    <source>
        <dbReference type="ARBA" id="ARBA00022729"/>
    </source>
</evidence>
<dbReference type="Gene3D" id="2.40.170.20">
    <property type="entry name" value="TonB-dependent receptor, beta-barrel domain"/>
    <property type="match status" value="1"/>
</dbReference>
<dbReference type="PANTHER" id="PTHR30069:SF29">
    <property type="entry name" value="HEMOGLOBIN AND HEMOGLOBIN-HAPTOGLOBIN-BINDING PROTEIN 1-RELATED"/>
    <property type="match status" value="1"/>
</dbReference>
<keyword evidence="6 10" id="KW-0798">TonB box</keyword>
<evidence type="ECO:0000256" key="2">
    <source>
        <dbReference type="ARBA" id="ARBA00022448"/>
    </source>
</evidence>
<dbReference type="InterPro" id="IPR000531">
    <property type="entry name" value="Beta-barrel_TonB"/>
</dbReference>
<feature type="domain" description="TonB-dependent receptor-like beta-barrel" evidence="11">
    <location>
        <begin position="210"/>
        <end position="671"/>
    </location>
</feature>
<proteinExistence type="inferred from homology"/>
<dbReference type="GO" id="GO:0015344">
    <property type="term" value="F:siderophore uptake transmembrane transporter activity"/>
    <property type="evidence" value="ECO:0007669"/>
    <property type="project" value="TreeGrafter"/>
</dbReference>
<dbReference type="PANTHER" id="PTHR30069">
    <property type="entry name" value="TONB-DEPENDENT OUTER MEMBRANE RECEPTOR"/>
    <property type="match status" value="1"/>
</dbReference>
<comment type="similarity">
    <text evidence="10">Belongs to the TonB-dependent receptor family.</text>
</comment>
<organism evidence="13 14">
    <name type="scientific">Enhygromyxa salina</name>
    <dbReference type="NCBI Taxonomy" id="215803"/>
    <lineage>
        <taxon>Bacteria</taxon>
        <taxon>Pseudomonadati</taxon>
        <taxon>Myxococcota</taxon>
        <taxon>Polyangia</taxon>
        <taxon>Nannocystales</taxon>
        <taxon>Nannocystaceae</taxon>
        <taxon>Enhygromyxa</taxon>
    </lineage>
</organism>
<evidence type="ECO:0000313" key="14">
    <source>
        <dbReference type="Proteomes" id="UP000237968"/>
    </source>
</evidence>
<dbReference type="Pfam" id="PF00593">
    <property type="entry name" value="TonB_dep_Rec_b-barrel"/>
    <property type="match status" value="1"/>
</dbReference>
<keyword evidence="2" id="KW-0813">Transport</keyword>
<keyword evidence="9" id="KW-0998">Cell outer membrane</keyword>
<gene>
    <name evidence="13" type="primary">btuB</name>
    <name evidence="13" type="ORF">ENSA5_03740</name>
</gene>
<comment type="subcellular location">
    <subcellularLocation>
        <location evidence="1">Cell outer membrane</location>
        <topology evidence="1">Multi-pass membrane protein</topology>
    </subcellularLocation>
</comment>
<dbReference type="RefSeq" id="WP_106389846.1">
    <property type="nucleotide sequence ID" value="NZ_PVNK01000017.1"/>
</dbReference>
<accession>A0A2S9YJH9</accession>
<keyword evidence="3" id="KW-1134">Transmembrane beta strand</keyword>
<evidence type="ECO:0000256" key="9">
    <source>
        <dbReference type="ARBA" id="ARBA00023237"/>
    </source>
</evidence>
<dbReference type="InterPro" id="IPR036942">
    <property type="entry name" value="Beta-barrel_TonB_sf"/>
</dbReference>
<evidence type="ECO:0000256" key="10">
    <source>
        <dbReference type="RuleBase" id="RU003357"/>
    </source>
</evidence>
<protein>
    <submittedName>
        <fullName evidence="13">Vitamin B12 transporter BtuB</fullName>
    </submittedName>
</protein>
<dbReference type="OrthoDB" id="338230at2"/>
<keyword evidence="5" id="KW-0732">Signal</keyword>
<feature type="domain" description="TonB-dependent receptor plug" evidence="12">
    <location>
        <begin position="70"/>
        <end position="159"/>
    </location>
</feature>
<evidence type="ECO:0000259" key="11">
    <source>
        <dbReference type="Pfam" id="PF00593"/>
    </source>
</evidence>
<evidence type="ECO:0000313" key="13">
    <source>
        <dbReference type="EMBL" id="PRQ05255.1"/>
    </source>
</evidence>
<dbReference type="SUPFAM" id="SSF56935">
    <property type="entry name" value="Porins"/>
    <property type="match status" value="1"/>
</dbReference>
<dbReference type="Gene3D" id="2.170.130.10">
    <property type="entry name" value="TonB-dependent receptor, plug domain"/>
    <property type="match status" value="1"/>
</dbReference>
<dbReference type="EMBL" id="PVNK01000017">
    <property type="protein sequence ID" value="PRQ05255.1"/>
    <property type="molecule type" value="Genomic_DNA"/>
</dbReference>
<reference evidence="13 14" key="1">
    <citation type="submission" date="2018-03" db="EMBL/GenBank/DDBJ databases">
        <title>Draft Genome Sequences of the Obligatory Marine Myxobacteria Enhygromyxa salina SWB005.</title>
        <authorList>
            <person name="Poehlein A."/>
            <person name="Moghaddam J.A."/>
            <person name="Harms H."/>
            <person name="Alanjari M."/>
            <person name="Koenig G.M."/>
            <person name="Daniel R."/>
            <person name="Schaeberle T.F."/>
        </authorList>
    </citation>
    <scope>NUCLEOTIDE SEQUENCE [LARGE SCALE GENOMIC DNA]</scope>
    <source>
        <strain evidence="13 14">SWB005</strain>
    </source>
</reference>
<evidence type="ECO:0000256" key="7">
    <source>
        <dbReference type="ARBA" id="ARBA00023136"/>
    </source>
</evidence>
<evidence type="ECO:0000259" key="12">
    <source>
        <dbReference type="Pfam" id="PF07715"/>
    </source>
</evidence>
<dbReference type="AlphaFoldDB" id="A0A2S9YJH9"/>
<evidence type="ECO:0000256" key="6">
    <source>
        <dbReference type="ARBA" id="ARBA00023077"/>
    </source>
</evidence>
<evidence type="ECO:0000256" key="8">
    <source>
        <dbReference type="ARBA" id="ARBA00023170"/>
    </source>
</evidence>
<dbReference type="GO" id="GO:0009279">
    <property type="term" value="C:cell outer membrane"/>
    <property type="evidence" value="ECO:0007669"/>
    <property type="project" value="UniProtKB-SubCell"/>
</dbReference>
<keyword evidence="14" id="KW-1185">Reference proteome</keyword>
<evidence type="ECO:0000256" key="1">
    <source>
        <dbReference type="ARBA" id="ARBA00004571"/>
    </source>
</evidence>
<keyword evidence="7 10" id="KW-0472">Membrane</keyword>
<dbReference type="GO" id="GO:0044718">
    <property type="term" value="P:siderophore transmembrane transport"/>
    <property type="evidence" value="ECO:0007669"/>
    <property type="project" value="TreeGrafter"/>
</dbReference>